<comment type="caution">
    <text evidence="2">The sequence shown here is derived from an EMBL/GenBank/DDBJ whole genome shotgun (WGS) entry which is preliminary data.</text>
</comment>
<dbReference type="Proteomes" id="UP001232584">
    <property type="component" value="Unassembled WGS sequence"/>
</dbReference>
<dbReference type="InterPro" id="IPR005325">
    <property type="entry name" value="DUF308_memb"/>
</dbReference>
<name>A0ABU0N3P3_9FIRM</name>
<gene>
    <name evidence="2" type="ORF">QOZ92_002902</name>
</gene>
<keyword evidence="1" id="KW-1133">Transmembrane helix</keyword>
<evidence type="ECO:0000313" key="2">
    <source>
        <dbReference type="EMBL" id="MDQ0557767.1"/>
    </source>
</evidence>
<keyword evidence="1" id="KW-0472">Membrane</keyword>
<keyword evidence="3" id="KW-1185">Reference proteome</keyword>
<evidence type="ECO:0000256" key="1">
    <source>
        <dbReference type="SAM" id="Phobius"/>
    </source>
</evidence>
<feature type="transmembrane region" description="Helical" evidence="1">
    <location>
        <begin position="6"/>
        <end position="27"/>
    </location>
</feature>
<dbReference type="EMBL" id="JAUSWG010000014">
    <property type="protein sequence ID" value="MDQ0557767.1"/>
    <property type="molecule type" value="Genomic_DNA"/>
</dbReference>
<feature type="transmembrane region" description="Helical" evidence="1">
    <location>
        <begin position="152"/>
        <end position="169"/>
    </location>
</feature>
<dbReference type="RefSeq" id="WP_307509261.1">
    <property type="nucleotide sequence ID" value="NZ_BAAACE010000028.1"/>
</dbReference>
<feature type="transmembrane region" description="Helical" evidence="1">
    <location>
        <begin position="94"/>
        <end position="114"/>
    </location>
</feature>
<organism evidence="2 3">
    <name type="scientific">Paraclostridium ghonii</name>
    <dbReference type="NCBI Taxonomy" id="29358"/>
    <lineage>
        <taxon>Bacteria</taxon>
        <taxon>Bacillati</taxon>
        <taxon>Bacillota</taxon>
        <taxon>Clostridia</taxon>
        <taxon>Peptostreptococcales</taxon>
        <taxon>Peptostreptococcaceae</taxon>
        <taxon>Paraclostridium</taxon>
    </lineage>
</organism>
<feature type="transmembrane region" description="Helical" evidence="1">
    <location>
        <begin position="34"/>
        <end position="57"/>
    </location>
</feature>
<dbReference type="Pfam" id="PF03729">
    <property type="entry name" value="DUF308"/>
    <property type="match status" value="1"/>
</dbReference>
<reference evidence="2 3" key="1">
    <citation type="submission" date="2023-07" db="EMBL/GenBank/DDBJ databases">
        <title>Genomic Encyclopedia of Type Strains, Phase IV (KMG-IV): sequencing the most valuable type-strain genomes for metagenomic binning, comparative biology and taxonomic classification.</title>
        <authorList>
            <person name="Goeker M."/>
        </authorList>
    </citation>
    <scope>NUCLEOTIDE SEQUENCE [LARGE SCALE GENOMIC DNA]</scope>
    <source>
        <strain evidence="2 3">DSM 15049</strain>
    </source>
</reference>
<accession>A0ABU0N3P3</accession>
<evidence type="ECO:0000313" key="3">
    <source>
        <dbReference type="Proteomes" id="UP001232584"/>
    </source>
</evidence>
<proteinExistence type="predicted"/>
<protein>
    <submittedName>
        <fullName evidence="2">Uncharacterized membrane protein HdeD (DUF308 family)</fullName>
    </submittedName>
</protein>
<keyword evidence="1" id="KW-0812">Transmembrane</keyword>
<feature type="transmembrane region" description="Helical" evidence="1">
    <location>
        <begin position="120"/>
        <end position="140"/>
    </location>
</feature>
<sequence length="430" mass="49272">MKVKTISPFTILFSSIAVFIFGVIVLFNSKFITTLTLGMISLYLLIIGVLHISTYIFNRKSTMLGKLSLGILYLILSLSIKFHPEFFRISAVRIIGIYAFLNFLALITSTLILYKNKVKGWMSGLFVSIISLVFSGVLLFHPQKYMLFVSKLAGIYVILYSLTLFADFLKEISDENIVPYKLTRKFRIGLPLLYSAFIPQKLLEKVNEFIKLESNKNTLIENKDIINKNKIYSTVDIFIHLAPDCANGFGHIDISFENTTYSYGTYDSSSNRLFTLVSSGVLIEVETKKYIEILNTQFNRSLIGFTLALTKEQHNLIKDSINKIKYNCYEWKCPAQLNPTLDYKDETNIMYREANCKYYKFKSGYFKTYFTLTANCVKLADTIVGTAGLDLLSVNGIITPGTYYNYLDTLFKRKNTIVIKKKIFKKQINN</sequence>